<evidence type="ECO:0000256" key="1">
    <source>
        <dbReference type="ARBA" id="ARBA00004496"/>
    </source>
</evidence>
<dbReference type="KEGG" id="dtm:BJL86_0002"/>
<dbReference type="PIRSF" id="PIRSF000804">
    <property type="entry name" value="DNA_pol_III_b"/>
    <property type="match status" value="1"/>
</dbReference>
<evidence type="ECO:0000256" key="5">
    <source>
        <dbReference type="ARBA" id="ARBA00022695"/>
    </source>
</evidence>
<dbReference type="InterPro" id="IPR046938">
    <property type="entry name" value="DNA_clamp_sf"/>
</dbReference>
<dbReference type="Proteomes" id="UP000186104">
    <property type="component" value="Chromosome"/>
</dbReference>
<evidence type="ECO:0000313" key="13">
    <source>
        <dbReference type="EMBL" id="ANI90816.1"/>
    </source>
</evidence>
<dbReference type="GO" id="GO:0008408">
    <property type="term" value="F:3'-5' exonuclease activity"/>
    <property type="evidence" value="ECO:0007669"/>
    <property type="project" value="InterPro"/>
</dbReference>
<dbReference type="Pfam" id="PF00712">
    <property type="entry name" value="DNA_pol3_beta"/>
    <property type="match status" value="1"/>
</dbReference>
<evidence type="ECO:0000256" key="8">
    <source>
        <dbReference type="ARBA" id="ARBA00023125"/>
    </source>
</evidence>
<keyword evidence="14" id="KW-1185">Reference proteome</keyword>
<comment type="function">
    <text evidence="9">Confers DNA tethering and processivity to DNA polymerases and other proteins. Acts as a clamp, forming a ring around DNA (a reaction catalyzed by the clamp-loading complex) which diffuses in an ATP-independent manner freely and bidirectionally along dsDNA. Initially characterized for its ability to contact the catalytic subunit of DNA polymerase III (Pol III), a complex, multichain enzyme responsible for most of the replicative synthesis in bacteria; Pol III exhibits 3'-5' exonuclease proofreading activity. The beta chain is required for initiation of replication as well as for processivity of DNA replication.</text>
</comment>
<keyword evidence="7 9" id="KW-0239">DNA-directed DNA polymerase</keyword>
<protein>
    <recommendedName>
        <fullName evidence="9">Beta sliding clamp</fullName>
    </recommendedName>
</protein>
<dbReference type="InterPro" id="IPR022637">
    <property type="entry name" value="DNA_polIII_beta_cen"/>
</dbReference>
<keyword evidence="8" id="KW-0238">DNA-binding</keyword>
<reference evidence="13 14" key="1">
    <citation type="submission" date="2016-06" db="EMBL/GenBank/DDBJ databases">
        <title>Complete genome sequence of a saline-alkali tolerant type strain Dietzia timorensis ID05-A0528T.</title>
        <authorList>
            <person name="Wu X."/>
        </authorList>
    </citation>
    <scope>NUCLEOTIDE SEQUENCE [LARGE SCALE GENOMIC DNA]</scope>
    <source>
        <strain evidence="13 14">ID05-A0528</strain>
    </source>
</reference>
<dbReference type="STRING" id="499555.BJL86_0002"/>
<dbReference type="SUPFAM" id="SSF55979">
    <property type="entry name" value="DNA clamp"/>
    <property type="match status" value="3"/>
</dbReference>
<dbReference type="PANTHER" id="PTHR30478:SF0">
    <property type="entry name" value="BETA SLIDING CLAMP"/>
    <property type="match status" value="1"/>
</dbReference>
<dbReference type="Pfam" id="PF02767">
    <property type="entry name" value="DNA_pol3_beta_2"/>
    <property type="match status" value="1"/>
</dbReference>
<evidence type="ECO:0000256" key="3">
    <source>
        <dbReference type="ARBA" id="ARBA00022490"/>
    </source>
</evidence>
<feature type="domain" description="DNA polymerase III beta sliding clamp central" evidence="11">
    <location>
        <begin position="135"/>
        <end position="253"/>
    </location>
</feature>
<dbReference type="OrthoDB" id="468978at2"/>
<name>A0A173LEV0_9ACTN</name>
<gene>
    <name evidence="13" type="ORF">BJL86_0002</name>
</gene>
<dbReference type="InterPro" id="IPR022635">
    <property type="entry name" value="DNA_polIII_beta_C"/>
</dbReference>
<dbReference type="RefSeq" id="WP_067474415.1">
    <property type="nucleotide sequence ID" value="NZ_CP015961.1"/>
</dbReference>
<dbReference type="GO" id="GO:0003677">
    <property type="term" value="F:DNA binding"/>
    <property type="evidence" value="ECO:0007669"/>
    <property type="project" value="UniProtKB-UniRule"/>
</dbReference>
<dbReference type="FunFam" id="3.10.150.10:FF:000005">
    <property type="entry name" value="Beta sliding clamp"/>
    <property type="match status" value="1"/>
</dbReference>
<evidence type="ECO:0000256" key="7">
    <source>
        <dbReference type="ARBA" id="ARBA00022932"/>
    </source>
</evidence>
<dbReference type="Pfam" id="PF02768">
    <property type="entry name" value="DNA_pol3_beta_3"/>
    <property type="match status" value="1"/>
</dbReference>
<proteinExistence type="inferred from homology"/>
<dbReference type="InterPro" id="IPR022634">
    <property type="entry name" value="DNA_polIII_beta_N"/>
</dbReference>
<dbReference type="PANTHER" id="PTHR30478">
    <property type="entry name" value="DNA POLYMERASE III SUBUNIT BETA"/>
    <property type="match status" value="1"/>
</dbReference>
<accession>A0A173LEV0</accession>
<feature type="domain" description="DNA polymerase III beta sliding clamp C-terminal" evidence="12">
    <location>
        <begin position="255"/>
        <end position="362"/>
    </location>
</feature>
<dbReference type="GO" id="GO:0006271">
    <property type="term" value="P:DNA strand elongation involved in DNA replication"/>
    <property type="evidence" value="ECO:0007669"/>
    <property type="project" value="TreeGrafter"/>
</dbReference>
<keyword evidence="6 9" id="KW-0235">DNA replication</keyword>
<keyword evidence="3 9" id="KW-0963">Cytoplasm</keyword>
<comment type="similarity">
    <text evidence="2 9">Belongs to the beta sliding clamp family.</text>
</comment>
<dbReference type="GO" id="GO:0005737">
    <property type="term" value="C:cytoplasm"/>
    <property type="evidence" value="ECO:0007669"/>
    <property type="project" value="UniProtKB-SubCell"/>
</dbReference>
<evidence type="ECO:0000259" key="12">
    <source>
        <dbReference type="Pfam" id="PF02768"/>
    </source>
</evidence>
<evidence type="ECO:0000256" key="6">
    <source>
        <dbReference type="ARBA" id="ARBA00022705"/>
    </source>
</evidence>
<evidence type="ECO:0000256" key="2">
    <source>
        <dbReference type="ARBA" id="ARBA00010752"/>
    </source>
</evidence>
<sequence>MDSADPQFQVMREEFANAVAWVARSLPSGSREPIMQNILLEAGEDGLRVTAFNGDTSAQVSVSAEIAEQGTTLVSGRLLAEIAKALPNKPVQVAVADAKMTIRCGSANFTLPTAPVEGYPQIPSFPELSGSAELDTFTEAVSQVAVAAGKDDTLPMLTGVRVEIVGDKLTLIATDRFRLAIRECPWDPTEAEASGEVLVPAKTLQEVSRSAGHGGAIELNLGSGSALGSGRILGIRAGNHSTTARLLDAEFPEVRRLLPKEHSALAMVEVAPLVAAIKRVALVAERGVQVRLSFSEGEVALSAGGDDSAAATESLPAEFVGEDLTIAFNPTYLLDGLNSISTPKSVMAFTRPNSPAVLRPAPEALPEAESDGTYAPLDTNHIYLLMPVRLPG</sequence>
<dbReference type="InterPro" id="IPR001001">
    <property type="entry name" value="DNA_polIII_beta"/>
</dbReference>
<dbReference type="NCBIfam" id="TIGR00663">
    <property type="entry name" value="dnan"/>
    <property type="match status" value="1"/>
</dbReference>
<keyword evidence="5 9" id="KW-0548">Nucleotidyltransferase</keyword>
<evidence type="ECO:0000256" key="4">
    <source>
        <dbReference type="ARBA" id="ARBA00022679"/>
    </source>
</evidence>
<evidence type="ECO:0000313" key="14">
    <source>
        <dbReference type="Proteomes" id="UP000186104"/>
    </source>
</evidence>
<evidence type="ECO:0000259" key="11">
    <source>
        <dbReference type="Pfam" id="PF02767"/>
    </source>
</evidence>
<comment type="subcellular location">
    <subcellularLocation>
        <location evidence="1 9">Cytoplasm</location>
    </subcellularLocation>
</comment>
<comment type="subunit">
    <text evidence="9">Forms a ring-shaped head-to-tail homodimer around DNA.</text>
</comment>
<keyword evidence="4 9" id="KW-0808">Transferase</keyword>
<evidence type="ECO:0000256" key="9">
    <source>
        <dbReference type="PIRNR" id="PIRNR000804"/>
    </source>
</evidence>
<organism evidence="13 14">
    <name type="scientific">Dietzia timorensis</name>
    <dbReference type="NCBI Taxonomy" id="499555"/>
    <lineage>
        <taxon>Bacteria</taxon>
        <taxon>Bacillati</taxon>
        <taxon>Actinomycetota</taxon>
        <taxon>Actinomycetes</taxon>
        <taxon>Mycobacteriales</taxon>
        <taxon>Dietziaceae</taxon>
        <taxon>Dietzia</taxon>
    </lineage>
</organism>
<evidence type="ECO:0000259" key="10">
    <source>
        <dbReference type="Pfam" id="PF00712"/>
    </source>
</evidence>
<dbReference type="GO" id="GO:0003887">
    <property type="term" value="F:DNA-directed DNA polymerase activity"/>
    <property type="evidence" value="ECO:0007669"/>
    <property type="project" value="UniProtKB-UniRule"/>
</dbReference>
<dbReference type="CDD" id="cd00140">
    <property type="entry name" value="beta_clamp"/>
    <property type="match status" value="1"/>
</dbReference>
<feature type="domain" description="DNA polymerase III beta sliding clamp N-terminal" evidence="10">
    <location>
        <begin position="7"/>
        <end position="123"/>
    </location>
</feature>
<dbReference type="AlphaFoldDB" id="A0A173LEV0"/>
<dbReference type="EMBL" id="CP015961">
    <property type="protein sequence ID" value="ANI90816.1"/>
    <property type="molecule type" value="Genomic_DNA"/>
</dbReference>
<dbReference type="SMART" id="SM00480">
    <property type="entry name" value="POL3Bc"/>
    <property type="match status" value="1"/>
</dbReference>
<dbReference type="GO" id="GO:0009360">
    <property type="term" value="C:DNA polymerase III complex"/>
    <property type="evidence" value="ECO:0007669"/>
    <property type="project" value="InterPro"/>
</dbReference>
<dbReference type="Gene3D" id="3.10.150.10">
    <property type="entry name" value="DNA Polymerase III, subunit A, domain 2"/>
    <property type="match status" value="3"/>
</dbReference>